<feature type="transmembrane region" description="Helical" evidence="7">
    <location>
        <begin position="288"/>
        <end position="317"/>
    </location>
</feature>
<feature type="region of interest" description="Disordered" evidence="6">
    <location>
        <begin position="324"/>
        <end position="348"/>
    </location>
</feature>
<dbReference type="Pfam" id="PF04142">
    <property type="entry name" value="Nuc_sug_transp"/>
    <property type="match status" value="1"/>
</dbReference>
<feature type="transmembrane region" description="Helical" evidence="7">
    <location>
        <begin position="17"/>
        <end position="36"/>
    </location>
</feature>
<evidence type="ECO:0000256" key="2">
    <source>
        <dbReference type="ARBA" id="ARBA00022597"/>
    </source>
</evidence>
<dbReference type="GeneID" id="110233893"/>
<evidence type="ECO:0008006" key="10">
    <source>
        <dbReference type="Google" id="ProtNLM"/>
    </source>
</evidence>
<dbReference type="GO" id="GO:0015165">
    <property type="term" value="F:pyrimidine nucleotide-sugar transmembrane transporter activity"/>
    <property type="evidence" value="ECO:0007669"/>
    <property type="project" value="InterPro"/>
</dbReference>
<dbReference type="OrthoDB" id="419167at2759"/>
<organism evidence="8 9">
    <name type="scientific">Exaiptasia diaphana</name>
    <name type="common">Tropical sea anemone</name>
    <name type="synonym">Aiptasia pulchella</name>
    <dbReference type="NCBI Taxonomy" id="2652724"/>
    <lineage>
        <taxon>Eukaryota</taxon>
        <taxon>Metazoa</taxon>
        <taxon>Cnidaria</taxon>
        <taxon>Anthozoa</taxon>
        <taxon>Hexacorallia</taxon>
        <taxon>Actiniaria</taxon>
        <taxon>Aiptasiidae</taxon>
        <taxon>Exaiptasia</taxon>
    </lineage>
</organism>
<dbReference type="KEGG" id="epa:110233893"/>
<feature type="transmembrane region" description="Helical" evidence="7">
    <location>
        <begin position="117"/>
        <end position="137"/>
    </location>
</feature>
<dbReference type="Proteomes" id="UP000887567">
    <property type="component" value="Unplaced"/>
</dbReference>
<keyword evidence="5 7" id="KW-0472">Membrane</keyword>
<feature type="compositionally biased region" description="Basic and acidic residues" evidence="6">
    <location>
        <begin position="333"/>
        <end position="348"/>
    </location>
</feature>
<dbReference type="InterPro" id="IPR007271">
    <property type="entry name" value="Nuc_sug_transpt"/>
</dbReference>
<dbReference type="PIRSF" id="PIRSF005799">
    <property type="entry name" value="UDP-gal_transpt"/>
    <property type="match status" value="1"/>
</dbReference>
<evidence type="ECO:0000256" key="5">
    <source>
        <dbReference type="ARBA" id="ARBA00023136"/>
    </source>
</evidence>
<comment type="subcellular location">
    <subcellularLocation>
        <location evidence="1">Membrane</location>
        <topology evidence="1">Multi-pass membrane protein</topology>
    </subcellularLocation>
</comment>
<feature type="transmembrane region" description="Helical" evidence="7">
    <location>
        <begin position="174"/>
        <end position="193"/>
    </location>
</feature>
<feature type="transmembrane region" description="Helical" evidence="7">
    <location>
        <begin position="245"/>
        <end position="268"/>
    </location>
</feature>
<keyword evidence="3 7" id="KW-0812">Transmembrane</keyword>
<dbReference type="OMA" id="CLYCREN"/>
<keyword evidence="9" id="KW-1185">Reference proteome</keyword>
<evidence type="ECO:0000256" key="3">
    <source>
        <dbReference type="ARBA" id="ARBA00022692"/>
    </source>
</evidence>
<protein>
    <recommendedName>
        <fullName evidence="10">CMP-sialic acid transporter</fullName>
    </recommendedName>
</protein>
<keyword evidence="2" id="KW-0762">Sugar transport</keyword>
<evidence type="ECO:0000313" key="8">
    <source>
        <dbReference type="EnsemblMetazoa" id="XP_020894883.1"/>
    </source>
</evidence>
<sequence length="348" mass="39014">MLNVSVGDLKNLFPTKVHFMIFIGYMTLFINQGLLITASKDKNGHYNYNTTTVVMFTETVKLLVACVLQLRESTVPELFGLIREHVKVLVLYMIPAFLYCLYNNLAFVNLSAYDPTTYFLLLQFRVVVTGVIFQILFSKQLSRVQWVSLLLLTAGCIIKQLKFGSESAGLSLKLDQNLVLIMVQVFCSCFAGVYNEYLLKGRSGEAPLMIQNVFMYIDSILCNLLLLTYRGTLQEAFTSQSINSILTVNVVSIIFNNAAIGIVTSLFLKKLNSILKTFASALELMFTAVLSWIIFGIPITVLTIIALIIVTYAIILYSQNPVDNTQKPTSEGQKVHSDKENQAMDQKV</sequence>
<name>A0A913WVX4_EXADI</name>
<dbReference type="EnsemblMetazoa" id="XM_021039224.2">
    <property type="protein sequence ID" value="XP_020894883.1"/>
    <property type="gene ID" value="LOC110233893"/>
</dbReference>
<accession>A0A913WVX4</accession>
<feature type="transmembrane region" description="Helical" evidence="7">
    <location>
        <begin position="90"/>
        <end position="110"/>
    </location>
</feature>
<proteinExistence type="predicted"/>
<dbReference type="PANTHER" id="PTHR10231">
    <property type="entry name" value="NUCLEOTIDE-SUGAR TRANSMEMBRANE TRANSPORTER"/>
    <property type="match status" value="1"/>
</dbReference>
<reference evidence="8" key="1">
    <citation type="submission" date="2022-11" db="UniProtKB">
        <authorList>
            <consortium name="EnsemblMetazoa"/>
        </authorList>
    </citation>
    <scope>IDENTIFICATION</scope>
</reference>
<keyword evidence="2" id="KW-0813">Transport</keyword>
<evidence type="ECO:0000256" key="1">
    <source>
        <dbReference type="ARBA" id="ARBA00004141"/>
    </source>
</evidence>
<dbReference type="AlphaFoldDB" id="A0A913WVX4"/>
<dbReference type="GO" id="GO:0000139">
    <property type="term" value="C:Golgi membrane"/>
    <property type="evidence" value="ECO:0007669"/>
    <property type="project" value="InterPro"/>
</dbReference>
<evidence type="ECO:0000256" key="7">
    <source>
        <dbReference type="SAM" id="Phobius"/>
    </source>
</evidence>
<evidence type="ECO:0000256" key="4">
    <source>
        <dbReference type="ARBA" id="ARBA00022989"/>
    </source>
</evidence>
<dbReference type="RefSeq" id="XP_020894883.1">
    <property type="nucleotide sequence ID" value="XM_021039224.2"/>
</dbReference>
<keyword evidence="4 7" id="KW-1133">Transmembrane helix</keyword>
<feature type="transmembrane region" description="Helical" evidence="7">
    <location>
        <begin position="213"/>
        <end position="233"/>
    </location>
</feature>
<evidence type="ECO:0000313" key="9">
    <source>
        <dbReference type="Proteomes" id="UP000887567"/>
    </source>
</evidence>
<evidence type="ECO:0000256" key="6">
    <source>
        <dbReference type="SAM" id="MobiDB-lite"/>
    </source>
</evidence>